<comment type="caution">
    <text evidence="1">The sequence shown here is derived from an EMBL/GenBank/DDBJ whole genome shotgun (WGS) entry which is preliminary data.</text>
</comment>
<accession>A0AAD8AFV2</accession>
<name>A0AAD8AFV2_DIPPU</name>
<sequence length="224" mass="24948">LQNSPHDLFELLERVQSSRLDDQRCVLPPYFTQVKHNNQGMVAPAHCESSQSASGVCQGVLCVFGNVMGVLRRRDREPAATAKPQLPNSTELSVERARNQYFIAGEQVRRGRKSDCIMQLQRTKFAGNDKRCRLTLLPIESYSTMHRVTQQPDFDTRTKKFYGPVRARESAKFNGPEKSTKSRDIINHAMSRVSAVVDGGHCSRVYAGIEHVTLLSVSAGGNGT</sequence>
<dbReference type="EMBL" id="JASPKZ010001584">
    <property type="protein sequence ID" value="KAJ9597841.1"/>
    <property type="molecule type" value="Genomic_DNA"/>
</dbReference>
<reference evidence="1" key="2">
    <citation type="submission" date="2023-05" db="EMBL/GenBank/DDBJ databases">
        <authorList>
            <person name="Fouks B."/>
        </authorList>
    </citation>
    <scope>NUCLEOTIDE SEQUENCE</scope>
    <source>
        <strain evidence="1">Stay&amp;Tobe</strain>
        <tissue evidence="1">Testes</tissue>
    </source>
</reference>
<dbReference type="SMART" id="SM00390">
    <property type="entry name" value="GoLoco"/>
    <property type="match status" value="1"/>
</dbReference>
<proteinExistence type="predicted"/>
<evidence type="ECO:0000313" key="1">
    <source>
        <dbReference type="EMBL" id="KAJ9597841.1"/>
    </source>
</evidence>
<dbReference type="InterPro" id="IPR003109">
    <property type="entry name" value="GoLoco_motif"/>
</dbReference>
<dbReference type="PROSITE" id="PS50877">
    <property type="entry name" value="GOLOCO"/>
    <property type="match status" value="1"/>
</dbReference>
<evidence type="ECO:0000313" key="2">
    <source>
        <dbReference type="Proteomes" id="UP001233999"/>
    </source>
</evidence>
<gene>
    <name evidence="1" type="ORF">L9F63_011336</name>
</gene>
<protein>
    <submittedName>
        <fullName evidence="1">Uncharacterized protein</fullName>
    </submittedName>
</protein>
<keyword evidence="2" id="KW-1185">Reference proteome</keyword>
<dbReference type="AlphaFoldDB" id="A0AAD8AFV2"/>
<dbReference type="Pfam" id="PF02188">
    <property type="entry name" value="GoLoco"/>
    <property type="match status" value="1"/>
</dbReference>
<dbReference type="GO" id="GO:0030695">
    <property type="term" value="F:GTPase regulator activity"/>
    <property type="evidence" value="ECO:0007669"/>
    <property type="project" value="InterPro"/>
</dbReference>
<feature type="non-terminal residue" evidence="1">
    <location>
        <position position="224"/>
    </location>
</feature>
<dbReference type="Proteomes" id="UP001233999">
    <property type="component" value="Unassembled WGS sequence"/>
</dbReference>
<organism evidence="1 2">
    <name type="scientific">Diploptera punctata</name>
    <name type="common">Pacific beetle cockroach</name>
    <dbReference type="NCBI Taxonomy" id="6984"/>
    <lineage>
        <taxon>Eukaryota</taxon>
        <taxon>Metazoa</taxon>
        <taxon>Ecdysozoa</taxon>
        <taxon>Arthropoda</taxon>
        <taxon>Hexapoda</taxon>
        <taxon>Insecta</taxon>
        <taxon>Pterygota</taxon>
        <taxon>Neoptera</taxon>
        <taxon>Polyneoptera</taxon>
        <taxon>Dictyoptera</taxon>
        <taxon>Blattodea</taxon>
        <taxon>Blaberoidea</taxon>
        <taxon>Blaberidae</taxon>
        <taxon>Diplopterinae</taxon>
        <taxon>Diploptera</taxon>
    </lineage>
</organism>
<reference evidence="1" key="1">
    <citation type="journal article" date="2023" name="IScience">
        <title>Live-bearing cockroach genome reveals convergent evolutionary mechanisms linked to viviparity in insects and beyond.</title>
        <authorList>
            <person name="Fouks B."/>
            <person name="Harrison M.C."/>
            <person name="Mikhailova A.A."/>
            <person name="Marchal E."/>
            <person name="English S."/>
            <person name="Carruthers M."/>
            <person name="Jennings E.C."/>
            <person name="Chiamaka E.L."/>
            <person name="Frigard R.A."/>
            <person name="Pippel M."/>
            <person name="Attardo G.M."/>
            <person name="Benoit J.B."/>
            <person name="Bornberg-Bauer E."/>
            <person name="Tobe S.S."/>
        </authorList>
    </citation>
    <scope>NUCLEOTIDE SEQUENCE</scope>
    <source>
        <strain evidence="1">Stay&amp;Tobe</strain>
    </source>
</reference>
<feature type="non-terminal residue" evidence="1">
    <location>
        <position position="1"/>
    </location>
</feature>